<dbReference type="Proteomes" id="UP000007127">
    <property type="component" value="Chromosome"/>
</dbReference>
<dbReference type="KEGG" id="txi:TH3_02185"/>
<gene>
    <name evidence="2" type="ORF">TH3_02185</name>
</gene>
<keyword evidence="1" id="KW-0812">Transmembrane</keyword>
<reference evidence="2 3" key="1">
    <citation type="journal article" date="2012" name="J. Bacteriol.">
        <title>Genome sequence of Thalassospira xiamenensis type strain M-5.</title>
        <authorList>
            <person name="Lai Q."/>
            <person name="Shao Z."/>
        </authorList>
    </citation>
    <scope>NUCLEOTIDE SEQUENCE [LARGE SCALE GENOMIC DNA]</scope>
    <source>
        <strain evidence="2 3">M-5</strain>
    </source>
</reference>
<evidence type="ECO:0000256" key="1">
    <source>
        <dbReference type="SAM" id="Phobius"/>
    </source>
</evidence>
<evidence type="ECO:0000313" key="2">
    <source>
        <dbReference type="EMBL" id="AJD50563.1"/>
    </source>
</evidence>
<keyword evidence="1" id="KW-0472">Membrane</keyword>
<proteinExistence type="predicted"/>
<sequence>MRGLFVCPGVDVPDCESYLVPPVLRKCLRLGLKRDLRFAKIGLYFSLSVIYVTASHGLMKRHDMFITRDSRTC</sequence>
<evidence type="ECO:0000313" key="3">
    <source>
        <dbReference type="Proteomes" id="UP000007127"/>
    </source>
</evidence>
<dbReference type="EMBL" id="CP004388">
    <property type="protein sequence ID" value="AJD50563.1"/>
    <property type="molecule type" value="Genomic_DNA"/>
</dbReference>
<organism evidence="2 3">
    <name type="scientific">Thalassospira xiamenensis M-5 = DSM 17429</name>
    <dbReference type="NCBI Taxonomy" id="1123366"/>
    <lineage>
        <taxon>Bacteria</taxon>
        <taxon>Pseudomonadati</taxon>
        <taxon>Pseudomonadota</taxon>
        <taxon>Alphaproteobacteria</taxon>
        <taxon>Rhodospirillales</taxon>
        <taxon>Thalassospiraceae</taxon>
        <taxon>Thalassospira</taxon>
    </lineage>
</organism>
<feature type="transmembrane region" description="Helical" evidence="1">
    <location>
        <begin position="41"/>
        <end position="59"/>
    </location>
</feature>
<protein>
    <submittedName>
        <fullName evidence="2">Uncharacterized protein</fullName>
    </submittedName>
</protein>
<keyword evidence="1" id="KW-1133">Transmembrane helix</keyword>
<name>A0AB72U8I8_9PROT</name>
<dbReference type="AlphaFoldDB" id="A0AB72U8I8"/>
<accession>A0AB72U8I8</accession>